<protein>
    <submittedName>
        <fullName evidence="2">Uncharacterized protein</fullName>
    </submittedName>
</protein>
<proteinExistence type="predicted"/>
<keyword evidence="1" id="KW-0812">Transmembrane</keyword>
<dbReference type="GeneID" id="39583960"/>
<dbReference type="Proteomes" id="UP000272025">
    <property type="component" value="Unassembled WGS sequence"/>
</dbReference>
<feature type="transmembrane region" description="Helical" evidence="1">
    <location>
        <begin position="168"/>
        <end position="192"/>
    </location>
</feature>
<evidence type="ECO:0000313" key="3">
    <source>
        <dbReference type="Proteomes" id="UP000272025"/>
    </source>
</evidence>
<accession>A0A3N2PNE3</accession>
<feature type="transmembrane region" description="Helical" evidence="1">
    <location>
        <begin position="42"/>
        <end position="62"/>
    </location>
</feature>
<dbReference type="EMBL" id="ML119060">
    <property type="protein sequence ID" value="ROT36022.1"/>
    <property type="molecule type" value="Genomic_DNA"/>
</dbReference>
<evidence type="ECO:0000256" key="1">
    <source>
        <dbReference type="SAM" id="Phobius"/>
    </source>
</evidence>
<dbReference type="RefSeq" id="XP_028463828.1">
    <property type="nucleotide sequence ID" value="XM_028615483.1"/>
</dbReference>
<sequence>MANADASGVWTLWETDMSFFHSLSSGTKKILHRWATNKRGFFFFWGCFVLYIYYICGGSEVVELASDLNVNREGIVRLRAMLAALTPPFFLGGGGGGETAGEPGPRPLGPFVWCVVTSGLEPRMFLGVDYGKPRTRGFVHQDLDGQPSGKGKPSSCFLSLTAPHTFRLLCLAGHVIFFFFFCFCISLFVVFFV</sequence>
<gene>
    <name evidence="2" type="ORF">SODALDRAFT_56434</name>
</gene>
<reference evidence="2 3" key="1">
    <citation type="journal article" date="2018" name="Mol. Ecol.">
        <title>The obligate alkalophilic soda-lake fungus Sodiomyces alkalinus has shifted to a protein diet.</title>
        <authorList>
            <person name="Grum-Grzhimaylo A.A."/>
            <person name="Falkoski D.L."/>
            <person name="van den Heuvel J."/>
            <person name="Valero-Jimenez C.A."/>
            <person name="Min B."/>
            <person name="Choi I.G."/>
            <person name="Lipzen A."/>
            <person name="Daum C.G."/>
            <person name="Aanen D.K."/>
            <person name="Tsang A."/>
            <person name="Henrissat B."/>
            <person name="Bilanenko E.N."/>
            <person name="de Vries R.P."/>
            <person name="van Kan J.A.L."/>
            <person name="Grigoriev I.V."/>
            <person name="Debets A.J.M."/>
        </authorList>
    </citation>
    <scope>NUCLEOTIDE SEQUENCE [LARGE SCALE GENOMIC DNA]</scope>
    <source>
        <strain evidence="2 3">F11</strain>
    </source>
</reference>
<organism evidence="2 3">
    <name type="scientific">Sodiomyces alkalinus (strain CBS 110278 / VKM F-3762 / F11)</name>
    <name type="common">Alkaliphilic filamentous fungus</name>
    <dbReference type="NCBI Taxonomy" id="1314773"/>
    <lineage>
        <taxon>Eukaryota</taxon>
        <taxon>Fungi</taxon>
        <taxon>Dikarya</taxon>
        <taxon>Ascomycota</taxon>
        <taxon>Pezizomycotina</taxon>
        <taxon>Sordariomycetes</taxon>
        <taxon>Hypocreomycetidae</taxon>
        <taxon>Glomerellales</taxon>
        <taxon>Plectosphaerellaceae</taxon>
        <taxon>Sodiomyces</taxon>
    </lineage>
</organism>
<dbReference type="AlphaFoldDB" id="A0A3N2PNE3"/>
<name>A0A3N2PNE3_SODAK</name>
<keyword evidence="1" id="KW-0472">Membrane</keyword>
<evidence type="ECO:0000313" key="2">
    <source>
        <dbReference type="EMBL" id="ROT36022.1"/>
    </source>
</evidence>
<keyword evidence="1" id="KW-1133">Transmembrane helix</keyword>
<keyword evidence="3" id="KW-1185">Reference proteome</keyword>